<dbReference type="InterPro" id="IPR011524">
    <property type="entry name" value="SARAH_dom"/>
</dbReference>
<name>A0A6S7IBD3_PARCT</name>
<dbReference type="InterPro" id="IPR002219">
    <property type="entry name" value="PKC_DAG/PE"/>
</dbReference>
<dbReference type="InterPro" id="IPR033614">
    <property type="entry name" value="RASSF1-6"/>
</dbReference>
<reference evidence="6" key="1">
    <citation type="submission" date="2020-04" db="EMBL/GenBank/DDBJ databases">
        <authorList>
            <person name="Alioto T."/>
            <person name="Alioto T."/>
            <person name="Gomez Garrido J."/>
        </authorList>
    </citation>
    <scope>NUCLEOTIDE SEQUENCE</scope>
    <source>
        <strain evidence="6">A484AB</strain>
    </source>
</reference>
<proteinExistence type="predicted"/>
<dbReference type="InterPro" id="IPR029071">
    <property type="entry name" value="Ubiquitin-like_domsf"/>
</dbReference>
<dbReference type="OrthoDB" id="74314at2759"/>
<dbReference type="PROSITE" id="PS50200">
    <property type="entry name" value="RA"/>
    <property type="match status" value="1"/>
</dbReference>
<dbReference type="EMBL" id="CACRXK020008567">
    <property type="protein sequence ID" value="CAB4015076.1"/>
    <property type="molecule type" value="Genomic_DNA"/>
</dbReference>
<accession>A0A6S7IBD3</accession>
<dbReference type="Gene3D" id="3.10.20.90">
    <property type="entry name" value="Phosphatidylinositol 3-kinase Catalytic Subunit, Chain A, domain 1"/>
    <property type="match status" value="1"/>
</dbReference>
<dbReference type="CDD" id="cd21885">
    <property type="entry name" value="SARAH_RASSF1-like"/>
    <property type="match status" value="1"/>
</dbReference>
<dbReference type="InterPro" id="IPR046349">
    <property type="entry name" value="C1-like_sf"/>
</dbReference>
<dbReference type="CDD" id="cd20885">
    <property type="entry name" value="C1_RASSF1"/>
    <property type="match status" value="1"/>
</dbReference>
<dbReference type="Pfam" id="PF16517">
    <property type="entry name" value="Nore1-SARAH"/>
    <property type="match status" value="1"/>
</dbReference>
<dbReference type="Gene3D" id="3.30.60.20">
    <property type="match status" value="1"/>
</dbReference>
<dbReference type="Pfam" id="PF00788">
    <property type="entry name" value="RA"/>
    <property type="match status" value="1"/>
</dbReference>
<evidence type="ECO:0000256" key="1">
    <source>
        <dbReference type="ARBA" id="ARBA00004245"/>
    </source>
</evidence>
<comment type="subcellular location">
    <subcellularLocation>
        <location evidence="1">Cytoplasm</location>
        <location evidence="1">Cytoskeleton</location>
    </subcellularLocation>
</comment>
<comment type="caution">
    <text evidence="6">The sequence shown here is derived from an EMBL/GenBank/DDBJ whole genome shotgun (WGS) entry which is preliminary data.</text>
</comment>
<dbReference type="PANTHER" id="PTHR22738:SF10">
    <property type="entry name" value="RAS ASSOCIATION DOMAIN-CONTAINING PROTEIN 1 HOMOLOG"/>
    <property type="match status" value="1"/>
</dbReference>
<evidence type="ECO:0000313" key="6">
    <source>
        <dbReference type="EMBL" id="CAB4015076.1"/>
    </source>
</evidence>
<evidence type="ECO:0000256" key="3">
    <source>
        <dbReference type="ARBA" id="ARBA00022723"/>
    </source>
</evidence>
<dbReference type="SMART" id="SM00109">
    <property type="entry name" value="C1"/>
    <property type="match status" value="1"/>
</dbReference>
<keyword evidence="7" id="KW-1185">Reference proteome</keyword>
<dbReference type="GO" id="GO:0005874">
    <property type="term" value="C:microtubule"/>
    <property type="evidence" value="ECO:0007669"/>
    <property type="project" value="UniProtKB-KW"/>
</dbReference>
<keyword evidence="3" id="KW-0479">Metal-binding</keyword>
<dbReference type="Proteomes" id="UP001152795">
    <property type="component" value="Unassembled WGS sequence"/>
</dbReference>
<dbReference type="CDD" id="cd01778">
    <property type="entry name" value="RA_RASSF1_like"/>
    <property type="match status" value="1"/>
</dbReference>
<dbReference type="Pfam" id="PF00130">
    <property type="entry name" value="C1_1"/>
    <property type="match status" value="1"/>
</dbReference>
<dbReference type="PANTHER" id="PTHR22738">
    <property type="entry name" value="RASSF"/>
    <property type="match status" value="1"/>
</dbReference>
<dbReference type="SMART" id="SM00314">
    <property type="entry name" value="RA"/>
    <property type="match status" value="1"/>
</dbReference>
<organism evidence="6 7">
    <name type="scientific">Paramuricea clavata</name>
    <name type="common">Red gorgonian</name>
    <name type="synonym">Violescent sea-whip</name>
    <dbReference type="NCBI Taxonomy" id="317549"/>
    <lineage>
        <taxon>Eukaryota</taxon>
        <taxon>Metazoa</taxon>
        <taxon>Cnidaria</taxon>
        <taxon>Anthozoa</taxon>
        <taxon>Octocorallia</taxon>
        <taxon>Malacalcyonacea</taxon>
        <taxon>Plexauridae</taxon>
        <taxon>Paramuricea</taxon>
    </lineage>
</organism>
<evidence type="ECO:0000256" key="2">
    <source>
        <dbReference type="ARBA" id="ARBA00022701"/>
    </source>
</evidence>
<keyword evidence="5" id="KW-0206">Cytoskeleton</keyword>
<dbReference type="SUPFAM" id="SSF57889">
    <property type="entry name" value="Cysteine-rich domain"/>
    <property type="match status" value="1"/>
</dbReference>
<dbReference type="GO" id="GO:0046872">
    <property type="term" value="F:metal ion binding"/>
    <property type="evidence" value="ECO:0007669"/>
    <property type="project" value="UniProtKB-KW"/>
</dbReference>
<protein>
    <submittedName>
        <fullName evidence="6">Ras association domain-containing 1 isoform X1</fullName>
    </submittedName>
</protein>
<evidence type="ECO:0000256" key="5">
    <source>
        <dbReference type="ARBA" id="ARBA00023212"/>
    </source>
</evidence>
<evidence type="ECO:0000256" key="4">
    <source>
        <dbReference type="ARBA" id="ARBA00022833"/>
    </source>
</evidence>
<keyword evidence="2" id="KW-0493">Microtubule</keyword>
<gene>
    <name evidence="6" type="ORF">PACLA_8A012876</name>
</gene>
<dbReference type="PROSITE" id="PS50081">
    <property type="entry name" value="ZF_DAG_PE_2"/>
    <property type="match status" value="1"/>
</dbReference>
<dbReference type="InterPro" id="IPR000159">
    <property type="entry name" value="RA_dom"/>
</dbReference>
<sequence>MDEELKMATLKAGEVYNTGALYRSHSVPENISGDHASKQSFNVIKDFISNFGQWRANKQRRKLVSKHSIPESDSVEFDLHDVKRVKDGHKRLEGGGHVFVAHSDHYITWCDLCGETIWGFVKRGVRCQRCKYTCHLRCKDEVLLECDGGLIRDAKEMSREEITLKTLEILSQGNVKKNAPAVLPSDLSPNCLLAMVEEFNKTSHGLIMTLSYNSTNDVIFQGFIRVAMNLLRPINIVAGERPLSIFETVSWRREGSSTSSKRTKTSFFLPPNTMKALHITSDTTAQQVIVALLKKYKISDHPRKFALYERYQDDDNVTLRRIADEERPLVLRLIWGGADRSHSFCLQENETGDIMWEAFSIPELQNFIKILEMEEKEYVKRVLTKYRVYRDQLEEAMAERKPKPTAS</sequence>
<dbReference type="Gene3D" id="1.20.5.110">
    <property type="match status" value="1"/>
</dbReference>
<dbReference type="GO" id="GO:0007165">
    <property type="term" value="P:signal transduction"/>
    <property type="evidence" value="ECO:0007669"/>
    <property type="project" value="InterPro"/>
</dbReference>
<keyword evidence="5" id="KW-0963">Cytoplasm</keyword>
<dbReference type="PROSITE" id="PS50951">
    <property type="entry name" value="SARAH"/>
    <property type="match status" value="1"/>
</dbReference>
<dbReference type="AlphaFoldDB" id="A0A6S7IBD3"/>
<dbReference type="PROSITE" id="PS00479">
    <property type="entry name" value="ZF_DAG_PE_1"/>
    <property type="match status" value="1"/>
</dbReference>
<evidence type="ECO:0000313" key="7">
    <source>
        <dbReference type="Proteomes" id="UP001152795"/>
    </source>
</evidence>
<dbReference type="SUPFAM" id="SSF54236">
    <property type="entry name" value="Ubiquitin-like"/>
    <property type="match status" value="1"/>
</dbReference>
<keyword evidence="4" id="KW-0862">Zinc</keyword>